<dbReference type="InterPro" id="IPR006153">
    <property type="entry name" value="Cation/H_exchanger_TM"/>
</dbReference>
<protein>
    <recommendedName>
        <fullName evidence="9">Sodium/hydrogen exchanger</fullName>
    </recommendedName>
</protein>
<evidence type="ECO:0000256" key="8">
    <source>
        <dbReference type="ARBA" id="ARBA00023201"/>
    </source>
</evidence>
<comment type="subcellular location">
    <subcellularLocation>
        <location evidence="1">Membrane</location>
        <topology evidence="1">Multi-pass membrane protein</topology>
    </subcellularLocation>
</comment>
<dbReference type="GO" id="GO:0005886">
    <property type="term" value="C:plasma membrane"/>
    <property type="evidence" value="ECO:0007669"/>
    <property type="project" value="TreeGrafter"/>
</dbReference>
<feature type="transmembrane region" description="Helical" evidence="11">
    <location>
        <begin position="251"/>
        <end position="272"/>
    </location>
</feature>
<evidence type="ECO:0000256" key="9">
    <source>
        <dbReference type="RuleBase" id="RU003722"/>
    </source>
</evidence>
<evidence type="ECO:0000256" key="11">
    <source>
        <dbReference type="SAM" id="Phobius"/>
    </source>
</evidence>
<keyword evidence="6 9" id="KW-0406">Ion transport</keyword>
<evidence type="ECO:0000256" key="4">
    <source>
        <dbReference type="ARBA" id="ARBA00022989"/>
    </source>
</evidence>
<feature type="compositionally biased region" description="Acidic residues" evidence="10">
    <location>
        <begin position="952"/>
        <end position="977"/>
    </location>
</feature>
<keyword evidence="3 9" id="KW-0812">Transmembrane</keyword>
<dbReference type="AlphaFoldDB" id="A0A6J8DYI7"/>
<dbReference type="GO" id="GO:0051453">
    <property type="term" value="P:regulation of intracellular pH"/>
    <property type="evidence" value="ECO:0007669"/>
    <property type="project" value="TreeGrafter"/>
</dbReference>
<feature type="transmembrane region" description="Helical" evidence="11">
    <location>
        <begin position="284"/>
        <end position="300"/>
    </location>
</feature>
<dbReference type="InterPro" id="IPR018422">
    <property type="entry name" value="Cation/H_exchanger_CPA1"/>
</dbReference>
<sequence>MATKYCFQKHIIHALFLVLLSWAQVGSAKEHEESHNETERYKILSFDFERVELPYVICLWILIVALAKIAFHLNDKLPTIIPESCLLIVLGLIIGAILHYGKITSASSYVIDADIFFIYLLPPIIFDAGYFMPVRAFFDNIGTILLLAVVNTCISAGLIGISLYGVALAGWVGRPMGILNCFIFSSLISAVDPVAVLSVFEEIHVNQMLYIIVFGESLLNDGVTVVLYHMMEGFIEIGEQNIIPVDVATGIGSFFIIAIGGSLIGIFFGFFGGFITKYTEHVKVIEPLFVFIIGYLMYLTSEMCHWSGILALSFGGIVLRHYLEANVSRKTKTSIKYFMKMLSNISETIIFMFLGLSTLGEDLDWNWSFICFSLLFCLIFRVLGVMVLSCILNYRRLVKLKPIDQFIMAFGGLRGGIAFCLALSLKEDLIPERKLFITTTIVIVFFTVFVQGIFIKPVVNALKIKKQLEDDPTLNEKIHESLIDHLMAGLEGITQSSGHNYMRIKFRHLNHKYIKPIFVKDVTTATKAEKVLHVFRNITEEHALKRAETYPELGGLTRAETLPEINGGQKIPLLNAESRISGYIPNTAAVGTDDIPNGRVVENNSLYNILDKGMIRPRRTFIHNINDISDSDTATLPKPIKQQQIDPEVFRKREHEKFRTAAEVNDTNENKESESDTAMVTEQQQTKAAKQQEVKNKQETVEKNEQEETVSSDETATEKELPWKQEASQVPRPSLFSLVSTEDEPVTSEAPSWVDNLSYSHLKDSGSPYASPEVTIIKAPPVERKIPIFEIFPNLNHEKDEKKPEVTIPPPWSQFSENTEEMPISSPSIQSGDKSCNYLISNHTSAPPSYHVIIPSIPILNGSISQNSSDHNDHKPLKSLPGSASAPDLPKHWQPLEPLSRDRIQSESLLQELDSESEANNRIHSWLTGATADEYDNEEFDGIIINPYVPDLDIDNDNDADVSDIDDNNDNDDNNDL</sequence>
<feature type="compositionally biased region" description="Basic and acidic residues" evidence="10">
    <location>
        <begin position="690"/>
        <end position="706"/>
    </location>
</feature>
<dbReference type="Gene3D" id="6.10.140.1330">
    <property type="match status" value="1"/>
</dbReference>
<feature type="region of interest" description="Disordered" evidence="10">
    <location>
        <begin position="951"/>
        <end position="977"/>
    </location>
</feature>
<dbReference type="GO" id="GO:0098719">
    <property type="term" value="P:sodium ion import across plasma membrane"/>
    <property type="evidence" value="ECO:0007669"/>
    <property type="project" value="TreeGrafter"/>
</dbReference>
<evidence type="ECO:0000256" key="10">
    <source>
        <dbReference type="SAM" id="MobiDB-lite"/>
    </source>
</evidence>
<evidence type="ECO:0000256" key="3">
    <source>
        <dbReference type="ARBA" id="ARBA00022692"/>
    </source>
</evidence>
<keyword evidence="7 11" id="KW-0472">Membrane</keyword>
<dbReference type="OrthoDB" id="196264at2759"/>
<keyword evidence="2 9" id="KW-0813">Transport</keyword>
<dbReference type="NCBIfam" id="TIGR00840">
    <property type="entry name" value="b_cpa1"/>
    <property type="match status" value="1"/>
</dbReference>
<dbReference type="PRINTS" id="PR01084">
    <property type="entry name" value="NAHEXCHNGR"/>
</dbReference>
<evidence type="ECO:0000256" key="7">
    <source>
        <dbReference type="ARBA" id="ARBA00023136"/>
    </source>
</evidence>
<keyword evidence="5" id="KW-0915">Sodium</keyword>
<keyword evidence="9" id="KW-0050">Antiport</keyword>
<feature type="transmembrane region" description="Helical" evidence="11">
    <location>
        <begin position="144"/>
        <end position="171"/>
    </location>
</feature>
<dbReference type="GO" id="GO:0015386">
    <property type="term" value="F:potassium:proton antiporter activity"/>
    <property type="evidence" value="ECO:0007669"/>
    <property type="project" value="TreeGrafter"/>
</dbReference>
<organism evidence="14 15">
    <name type="scientific">Mytilus coruscus</name>
    <name type="common">Sea mussel</name>
    <dbReference type="NCBI Taxonomy" id="42192"/>
    <lineage>
        <taxon>Eukaryota</taxon>
        <taxon>Metazoa</taxon>
        <taxon>Spiralia</taxon>
        <taxon>Lophotrochozoa</taxon>
        <taxon>Mollusca</taxon>
        <taxon>Bivalvia</taxon>
        <taxon>Autobranchia</taxon>
        <taxon>Pteriomorphia</taxon>
        <taxon>Mytilida</taxon>
        <taxon>Mytiloidea</taxon>
        <taxon>Mytilidae</taxon>
        <taxon>Mytilinae</taxon>
        <taxon>Mytilus</taxon>
    </lineage>
</organism>
<feature type="region of interest" description="Disordered" evidence="10">
    <location>
        <begin position="661"/>
        <end position="730"/>
    </location>
</feature>
<name>A0A6J8DYI7_MYTCO</name>
<dbReference type="PANTHER" id="PTHR10110">
    <property type="entry name" value="SODIUM/HYDROGEN EXCHANGER"/>
    <property type="match status" value="1"/>
</dbReference>
<feature type="transmembrane region" description="Helical" evidence="11">
    <location>
        <begin position="85"/>
        <end position="103"/>
    </location>
</feature>
<dbReference type="PANTHER" id="PTHR10110:SF98">
    <property type="entry name" value="SODIUM_HYDROGEN EXCHANGER"/>
    <property type="match status" value="1"/>
</dbReference>
<feature type="transmembrane region" description="Helical" evidence="11">
    <location>
        <begin position="177"/>
        <end position="197"/>
    </location>
</feature>
<feature type="compositionally biased region" description="Low complexity" evidence="10">
    <location>
        <begin position="680"/>
        <end position="689"/>
    </location>
</feature>
<feature type="transmembrane region" description="Helical" evidence="11">
    <location>
        <begin position="52"/>
        <end position="73"/>
    </location>
</feature>
<feature type="signal peptide" evidence="12">
    <location>
        <begin position="1"/>
        <end position="28"/>
    </location>
</feature>
<reference evidence="14 15" key="1">
    <citation type="submission" date="2020-06" db="EMBL/GenBank/DDBJ databases">
        <authorList>
            <person name="Li R."/>
            <person name="Bekaert M."/>
        </authorList>
    </citation>
    <scope>NUCLEOTIDE SEQUENCE [LARGE SCALE GENOMIC DNA]</scope>
    <source>
        <strain evidence="15">wild</strain>
    </source>
</reference>
<feature type="transmembrane region" description="Helical" evidence="11">
    <location>
        <begin position="115"/>
        <end position="132"/>
    </location>
</feature>
<evidence type="ECO:0000256" key="2">
    <source>
        <dbReference type="ARBA" id="ARBA00022448"/>
    </source>
</evidence>
<feature type="transmembrane region" description="Helical" evidence="11">
    <location>
        <begin position="335"/>
        <end position="355"/>
    </location>
</feature>
<evidence type="ECO:0000313" key="15">
    <source>
        <dbReference type="Proteomes" id="UP000507470"/>
    </source>
</evidence>
<evidence type="ECO:0000256" key="6">
    <source>
        <dbReference type="ARBA" id="ARBA00023065"/>
    </source>
</evidence>
<proteinExistence type="inferred from homology"/>
<evidence type="ECO:0000256" key="5">
    <source>
        <dbReference type="ARBA" id="ARBA00023053"/>
    </source>
</evidence>
<comment type="similarity">
    <text evidence="9">Belongs to the monovalent cation:proton antiporter 1 (CPA1) transporter (TC 2.A.36) family.</text>
</comment>
<keyword evidence="12" id="KW-0732">Signal</keyword>
<evidence type="ECO:0000259" key="13">
    <source>
        <dbReference type="Pfam" id="PF00999"/>
    </source>
</evidence>
<feature type="region of interest" description="Disordered" evidence="10">
    <location>
        <begin position="864"/>
        <end position="899"/>
    </location>
</feature>
<dbReference type="GO" id="GO:0015385">
    <property type="term" value="F:sodium:proton antiporter activity"/>
    <property type="evidence" value="ECO:0007669"/>
    <property type="project" value="InterPro"/>
</dbReference>
<feature type="transmembrane region" description="Helical" evidence="11">
    <location>
        <begin position="367"/>
        <end position="394"/>
    </location>
</feature>
<keyword evidence="4 11" id="KW-1133">Transmembrane helix</keyword>
<feature type="region of interest" description="Disordered" evidence="10">
    <location>
        <begin position="629"/>
        <end position="648"/>
    </location>
</feature>
<evidence type="ECO:0000313" key="14">
    <source>
        <dbReference type="EMBL" id="CAC5412364.1"/>
    </source>
</evidence>
<evidence type="ECO:0000256" key="12">
    <source>
        <dbReference type="SAM" id="SignalP"/>
    </source>
</evidence>
<feature type="chain" id="PRO_5027036418" description="Sodium/hydrogen exchanger" evidence="12">
    <location>
        <begin position="29"/>
        <end position="977"/>
    </location>
</feature>
<feature type="domain" description="Cation/H+ exchanger transmembrane" evidence="13">
    <location>
        <begin position="62"/>
        <end position="460"/>
    </location>
</feature>
<feature type="transmembrane region" description="Helical" evidence="11">
    <location>
        <begin position="436"/>
        <end position="455"/>
    </location>
</feature>
<dbReference type="Proteomes" id="UP000507470">
    <property type="component" value="Unassembled WGS sequence"/>
</dbReference>
<gene>
    <name evidence="14" type="ORF">MCOR_45348</name>
</gene>
<dbReference type="InterPro" id="IPR004709">
    <property type="entry name" value="NaH_exchanger"/>
</dbReference>
<dbReference type="EMBL" id="CACVKT020007994">
    <property type="protein sequence ID" value="CAC5412364.1"/>
    <property type="molecule type" value="Genomic_DNA"/>
</dbReference>
<keyword evidence="8 9" id="KW-0739">Sodium transport</keyword>
<dbReference type="Pfam" id="PF00999">
    <property type="entry name" value="Na_H_Exchanger"/>
    <property type="match status" value="1"/>
</dbReference>
<evidence type="ECO:0000256" key="1">
    <source>
        <dbReference type="ARBA" id="ARBA00004141"/>
    </source>
</evidence>
<feature type="transmembrane region" description="Helical" evidence="11">
    <location>
        <begin position="306"/>
        <end position="323"/>
    </location>
</feature>
<accession>A0A6J8DYI7</accession>
<keyword evidence="15" id="KW-1185">Reference proteome</keyword>